<evidence type="ECO:0000256" key="2">
    <source>
        <dbReference type="SAM" id="Phobius"/>
    </source>
</evidence>
<evidence type="ECO:0000313" key="4">
    <source>
        <dbReference type="Proteomes" id="UP000231267"/>
    </source>
</evidence>
<evidence type="ECO:0000256" key="1">
    <source>
        <dbReference type="SAM" id="MobiDB-lite"/>
    </source>
</evidence>
<protein>
    <submittedName>
        <fullName evidence="3">Uncharacterized protein</fullName>
    </submittedName>
</protein>
<dbReference type="EMBL" id="PFGP01000074">
    <property type="protein sequence ID" value="PIW66457.1"/>
    <property type="molecule type" value="Genomic_DNA"/>
</dbReference>
<comment type="caution">
    <text evidence="3">The sequence shown here is derived from an EMBL/GenBank/DDBJ whole genome shotgun (WGS) entry which is preliminary data.</text>
</comment>
<dbReference type="Proteomes" id="UP000231267">
    <property type="component" value="Unassembled WGS sequence"/>
</dbReference>
<feature type="region of interest" description="Disordered" evidence="1">
    <location>
        <begin position="61"/>
        <end position="92"/>
    </location>
</feature>
<dbReference type="AlphaFoldDB" id="A0A2J0LRJ0"/>
<name>A0A2J0LRJ0_9BACT</name>
<gene>
    <name evidence="3" type="ORF">COW11_03190</name>
</gene>
<accession>A0A2J0LRJ0</accession>
<feature type="transmembrane region" description="Helical" evidence="2">
    <location>
        <begin position="9"/>
        <end position="27"/>
    </location>
</feature>
<proteinExistence type="predicted"/>
<evidence type="ECO:0000313" key="3">
    <source>
        <dbReference type="EMBL" id="PIW66457.1"/>
    </source>
</evidence>
<reference evidence="3 4" key="1">
    <citation type="submission" date="2017-09" db="EMBL/GenBank/DDBJ databases">
        <title>Depth-based differentiation of microbial function through sediment-hosted aquifers and enrichment of novel symbionts in the deep terrestrial subsurface.</title>
        <authorList>
            <person name="Probst A.J."/>
            <person name="Ladd B."/>
            <person name="Jarett J.K."/>
            <person name="Geller-Mcgrath D.E."/>
            <person name="Sieber C.M."/>
            <person name="Emerson J.B."/>
            <person name="Anantharaman K."/>
            <person name="Thomas B.C."/>
            <person name="Malmstrom R."/>
            <person name="Stieglmeier M."/>
            <person name="Klingl A."/>
            <person name="Woyke T."/>
            <person name="Ryan C.M."/>
            <person name="Banfield J.F."/>
        </authorList>
    </citation>
    <scope>NUCLEOTIDE SEQUENCE [LARGE SCALE GENOMIC DNA]</scope>
    <source>
        <strain evidence="3">CG12_big_fil_rev_8_21_14_0_65_43_15</strain>
    </source>
</reference>
<keyword evidence="2" id="KW-1133">Transmembrane helix</keyword>
<organism evidence="3 4">
    <name type="scientific">Candidatus Taenaricola geysiri</name>
    <dbReference type="NCBI Taxonomy" id="1974752"/>
    <lineage>
        <taxon>Bacteria</taxon>
        <taxon>Pseudomonadati</taxon>
        <taxon>Candidatus Omnitrophota</taxon>
        <taxon>Candidatus Taenaricola</taxon>
    </lineage>
</organism>
<keyword evidence="2" id="KW-0812">Transmembrane</keyword>
<keyword evidence="2" id="KW-0472">Membrane</keyword>
<sequence>MDKHKKEQIILLIAVGIFVIMLPRMLFKKKPAIVDSPVMEEMSPVFREEAPLPIQAVDDLSASQSSAASDKDPFCMPQDLSGKMKSSRDSDAFDEEGVSLPGVNITGVVWGGDSPFAFINDKVYIPGNEVEGYQIIDIDKRGVYFLDNGEKILVKVKK</sequence>